<sequence>MLYADNWKQQGVISLWRYQYPDDIYYPNWHLTADIIGCHSLLLLLRAFEKDQKENSKLIKITRPNDDILSVPNNRVGIAQCDVPNELNLIYSKQADKWEFSVGLDPAQLIIGKNWIPEIKWAIDGIMTGESNSWIGSNDGKEELLWYWRYPESKPKK</sequence>
<name>A0A3S9XCX8_9GAMM</name>
<dbReference type="RefSeq" id="WP_109702500.1">
    <property type="nucleotide sequence ID" value="NZ_CP029822.1"/>
</dbReference>
<proteinExistence type="predicted"/>
<reference evidence="2" key="1">
    <citation type="submission" date="2018-06" db="EMBL/GenBank/DDBJ databases">
        <title>Complete genome of Pseudomonas insecticola strain QZS01.</title>
        <authorList>
            <person name="Wang J."/>
            <person name="Su Q."/>
        </authorList>
    </citation>
    <scope>NUCLEOTIDE SEQUENCE [LARGE SCALE GENOMIC DNA]</scope>
    <source>
        <strain evidence="2">QZS01</strain>
    </source>
</reference>
<keyword evidence="2" id="KW-1185">Reference proteome</keyword>
<protein>
    <submittedName>
        <fullName evidence="1">Uncharacterized protein</fullName>
    </submittedName>
</protein>
<dbReference type="AlphaFoldDB" id="A0A3S9XCX8"/>
<dbReference type="Proteomes" id="UP000273143">
    <property type="component" value="Chromosome"/>
</dbReference>
<dbReference type="KEGG" id="emo:DM558_05555"/>
<evidence type="ECO:0000313" key="2">
    <source>
        <dbReference type="Proteomes" id="UP000273143"/>
    </source>
</evidence>
<dbReference type="EMBL" id="CP029822">
    <property type="protein sequence ID" value="AZS50274.1"/>
    <property type="molecule type" value="Genomic_DNA"/>
</dbReference>
<gene>
    <name evidence="1" type="ORF">DM558_05555</name>
</gene>
<evidence type="ECO:0000313" key="1">
    <source>
        <dbReference type="EMBL" id="AZS50274.1"/>
    </source>
</evidence>
<accession>A0A3S9XCX8</accession>
<organism evidence="1 2">
    <name type="scientific">Entomomonas moraniae</name>
    <dbReference type="NCBI Taxonomy" id="2213226"/>
    <lineage>
        <taxon>Bacteria</taxon>
        <taxon>Pseudomonadati</taxon>
        <taxon>Pseudomonadota</taxon>
        <taxon>Gammaproteobacteria</taxon>
        <taxon>Pseudomonadales</taxon>
        <taxon>Pseudomonadaceae</taxon>
        <taxon>Entomomonas</taxon>
    </lineage>
</organism>